<evidence type="ECO:0000313" key="2">
    <source>
        <dbReference type="Proteomes" id="UP001317705"/>
    </source>
</evidence>
<accession>A0ABM8EKW4</accession>
<sequence length="109" mass="11940">MVELLQQDEAAGQSLVESLWIREPREAFSRLSETFAMTRWQVRSTAGGCIAETSFCTLAAQAKALGAASPCRHYCLDPLAAMVRSLAPQSRFTVCETLWAGERCLVEVG</sequence>
<protein>
    <recommendedName>
        <fullName evidence="3">Transcriptional regulator</fullName>
    </recommendedName>
</protein>
<dbReference type="EMBL" id="AP027151">
    <property type="protein sequence ID" value="BDV42964.1"/>
    <property type="molecule type" value="Genomic_DNA"/>
</dbReference>
<gene>
    <name evidence="1" type="ORF">GURASL_18870</name>
</gene>
<evidence type="ECO:0008006" key="3">
    <source>
        <dbReference type="Google" id="ProtNLM"/>
    </source>
</evidence>
<organism evidence="1 2">
    <name type="scientific">Geotalea uraniireducens</name>
    <dbReference type="NCBI Taxonomy" id="351604"/>
    <lineage>
        <taxon>Bacteria</taxon>
        <taxon>Pseudomonadati</taxon>
        <taxon>Thermodesulfobacteriota</taxon>
        <taxon>Desulfuromonadia</taxon>
        <taxon>Geobacterales</taxon>
        <taxon>Geobacteraceae</taxon>
        <taxon>Geotalea</taxon>
    </lineage>
</organism>
<keyword evidence="2" id="KW-1185">Reference proteome</keyword>
<proteinExistence type="predicted"/>
<evidence type="ECO:0000313" key="1">
    <source>
        <dbReference type="EMBL" id="BDV42964.1"/>
    </source>
</evidence>
<name>A0ABM8EKW4_9BACT</name>
<dbReference type="RefSeq" id="WP_282003712.1">
    <property type="nucleotide sequence ID" value="NZ_AP027151.1"/>
</dbReference>
<reference evidence="1 2" key="1">
    <citation type="submission" date="2022-12" db="EMBL/GenBank/DDBJ databases">
        <title>Polyphasic characterization of Geotalea uranireducens NIT-SL11 newly isolated from a complex of sewage sludge and microbially reduced graphene oxide.</title>
        <authorList>
            <person name="Xie L."/>
            <person name="Yoshida N."/>
            <person name="Meng L."/>
        </authorList>
    </citation>
    <scope>NUCLEOTIDE SEQUENCE [LARGE SCALE GENOMIC DNA]</scope>
    <source>
        <strain evidence="1 2">NIT-SL11</strain>
    </source>
</reference>
<dbReference type="Proteomes" id="UP001317705">
    <property type="component" value="Chromosome"/>
</dbReference>